<name>B8JDU0_ANAD2</name>
<dbReference type="EC" id="1.2.4.2" evidence="4"/>
<comment type="cofactor">
    <cofactor evidence="1">
        <name>thiamine diphosphate</name>
        <dbReference type="ChEBI" id="CHEBI:58937"/>
    </cofactor>
</comment>
<dbReference type="NCBIfam" id="NF006914">
    <property type="entry name" value="PRK09404.1"/>
    <property type="match status" value="1"/>
</dbReference>
<dbReference type="AlphaFoldDB" id="B8JDU0"/>
<dbReference type="NCBIfam" id="NF008907">
    <property type="entry name" value="PRK12270.1"/>
    <property type="match status" value="1"/>
</dbReference>
<dbReference type="NCBIfam" id="TIGR00239">
    <property type="entry name" value="2oxo_dh_E1"/>
    <property type="match status" value="1"/>
</dbReference>
<evidence type="ECO:0000313" key="9">
    <source>
        <dbReference type="EMBL" id="ACL64185.1"/>
    </source>
</evidence>
<dbReference type="InterPro" id="IPR011603">
    <property type="entry name" value="2oxoglutarate_DH_E1"/>
</dbReference>
<dbReference type="Pfam" id="PF00676">
    <property type="entry name" value="E1_dh"/>
    <property type="match status" value="1"/>
</dbReference>
<dbReference type="Pfam" id="PF02779">
    <property type="entry name" value="Transket_pyr"/>
    <property type="match status" value="1"/>
</dbReference>
<keyword evidence="10" id="KW-1185">Reference proteome</keyword>
<evidence type="ECO:0000259" key="8">
    <source>
        <dbReference type="SMART" id="SM00861"/>
    </source>
</evidence>
<dbReference type="KEGG" id="acp:A2cp1_0833"/>
<dbReference type="InterPro" id="IPR001017">
    <property type="entry name" value="DH_E1"/>
</dbReference>
<reference evidence="9" key="1">
    <citation type="submission" date="2009-01" db="EMBL/GenBank/DDBJ databases">
        <title>Complete sequence of Anaeromyxobacter dehalogenans 2CP-1.</title>
        <authorList>
            <consortium name="US DOE Joint Genome Institute"/>
            <person name="Lucas S."/>
            <person name="Copeland A."/>
            <person name="Lapidus A."/>
            <person name="Glavina del Rio T."/>
            <person name="Dalin E."/>
            <person name="Tice H."/>
            <person name="Bruce D."/>
            <person name="Goodwin L."/>
            <person name="Pitluck S."/>
            <person name="Saunders E."/>
            <person name="Brettin T."/>
            <person name="Detter J.C."/>
            <person name="Han C."/>
            <person name="Larimer F."/>
            <person name="Land M."/>
            <person name="Hauser L."/>
            <person name="Kyrpides N."/>
            <person name="Ovchinnikova G."/>
            <person name="Beliaev A.S."/>
            <person name="Richardson P."/>
        </authorList>
    </citation>
    <scope>NUCLEOTIDE SEQUENCE</scope>
    <source>
        <strain evidence="9">2CP-1</strain>
    </source>
</reference>
<dbReference type="HOGENOM" id="CLU_004709_1_0_7"/>
<evidence type="ECO:0000256" key="3">
    <source>
        <dbReference type="ARBA" id="ARBA00006936"/>
    </source>
</evidence>
<feature type="compositionally biased region" description="Low complexity" evidence="7">
    <location>
        <begin position="893"/>
        <end position="905"/>
    </location>
</feature>
<dbReference type="InterPro" id="IPR005475">
    <property type="entry name" value="Transketolase-like_Pyr-bd"/>
</dbReference>
<dbReference type="InterPro" id="IPR031717">
    <property type="entry name" value="ODO-1/KGD_C"/>
</dbReference>
<dbReference type="GO" id="GO:0005829">
    <property type="term" value="C:cytosol"/>
    <property type="evidence" value="ECO:0007669"/>
    <property type="project" value="TreeGrafter"/>
</dbReference>
<dbReference type="CDD" id="cd02016">
    <property type="entry name" value="TPP_E1_OGDC_like"/>
    <property type="match status" value="1"/>
</dbReference>
<dbReference type="Gene3D" id="3.40.50.970">
    <property type="match status" value="1"/>
</dbReference>
<dbReference type="InterPro" id="IPR032106">
    <property type="entry name" value="2-oxogl_dehyd_N"/>
</dbReference>
<dbReference type="GO" id="GO:0006099">
    <property type="term" value="P:tricarboxylic acid cycle"/>
    <property type="evidence" value="ECO:0007669"/>
    <property type="project" value="TreeGrafter"/>
</dbReference>
<dbReference type="InterPro" id="IPR042179">
    <property type="entry name" value="KGD_C_sf"/>
</dbReference>
<comment type="function">
    <text evidence="2">E1 component of the 2-oxoglutarate dehydrogenase (OGDH) complex which catalyzes the decarboxylation of 2-oxoglutarate, the first step in the conversion of 2-oxoglutarate to succinyl-CoA and CO(2).</text>
</comment>
<dbReference type="GO" id="GO:0045252">
    <property type="term" value="C:oxoglutarate dehydrogenase complex"/>
    <property type="evidence" value="ECO:0007669"/>
    <property type="project" value="TreeGrafter"/>
</dbReference>
<feature type="region of interest" description="Disordered" evidence="7">
    <location>
        <begin position="890"/>
        <end position="939"/>
    </location>
</feature>
<feature type="domain" description="Transketolase-like pyrimidine-binding" evidence="8">
    <location>
        <begin position="584"/>
        <end position="777"/>
    </location>
</feature>
<dbReference type="SMART" id="SM00861">
    <property type="entry name" value="Transket_pyr"/>
    <property type="match status" value="1"/>
</dbReference>
<keyword evidence="5" id="KW-0560">Oxidoreductase</keyword>
<feature type="compositionally biased region" description="Low complexity" evidence="7">
    <location>
        <begin position="47"/>
        <end position="57"/>
    </location>
</feature>
<dbReference type="SUPFAM" id="SSF52518">
    <property type="entry name" value="Thiamin diphosphate-binding fold (THDP-binding)"/>
    <property type="match status" value="2"/>
</dbReference>
<feature type="region of interest" description="Disordered" evidence="7">
    <location>
        <begin position="47"/>
        <end position="77"/>
    </location>
</feature>
<dbReference type="Pfam" id="PF16078">
    <property type="entry name" value="2-oxogl_dehyd_N"/>
    <property type="match status" value="1"/>
</dbReference>
<dbReference type="Gene3D" id="3.40.50.12470">
    <property type="match status" value="1"/>
</dbReference>
<evidence type="ECO:0000256" key="6">
    <source>
        <dbReference type="ARBA" id="ARBA00023052"/>
    </source>
</evidence>
<organism evidence="9 10">
    <name type="scientific">Anaeromyxobacter dehalogenans (strain ATCC BAA-258 / DSM 21875 / 2CP-1)</name>
    <dbReference type="NCBI Taxonomy" id="455488"/>
    <lineage>
        <taxon>Bacteria</taxon>
        <taxon>Pseudomonadati</taxon>
        <taxon>Myxococcota</taxon>
        <taxon>Myxococcia</taxon>
        <taxon>Myxococcales</taxon>
        <taxon>Cystobacterineae</taxon>
        <taxon>Anaeromyxobacteraceae</taxon>
        <taxon>Anaeromyxobacter</taxon>
    </lineage>
</organism>
<evidence type="ECO:0000256" key="1">
    <source>
        <dbReference type="ARBA" id="ARBA00001964"/>
    </source>
</evidence>
<accession>B8JDU0</accession>
<evidence type="ECO:0000256" key="4">
    <source>
        <dbReference type="ARBA" id="ARBA00012280"/>
    </source>
</evidence>
<proteinExistence type="inferred from homology"/>
<gene>
    <name evidence="9" type="ordered locus">A2cp1_0833</name>
</gene>
<dbReference type="Gene3D" id="3.40.50.11610">
    <property type="entry name" value="Multifunctional 2-oxoglutarate metabolism enzyme, C-terminal domain"/>
    <property type="match status" value="1"/>
</dbReference>
<dbReference type="EMBL" id="CP001359">
    <property type="protein sequence ID" value="ACL64185.1"/>
    <property type="molecule type" value="Genomic_DNA"/>
</dbReference>
<dbReference type="PANTHER" id="PTHR23152">
    <property type="entry name" value="2-OXOGLUTARATE DEHYDROGENASE"/>
    <property type="match status" value="1"/>
</dbReference>
<comment type="similarity">
    <text evidence="3">Belongs to the alpha-ketoglutarate dehydrogenase family.</text>
</comment>
<dbReference type="GO" id="GO:0030976">
    <property type="term" value="F:thiamine pyrophosphate binding"/>
    <property type="evidence" value="ECO:0007669"/>
    <property type="project" value="InterPro"/>
</dbReference>
<dbReference type="Gene3D" id="1.10.287.1150">
    <property type="entry name" value="TPP helical domain"/>
    <property type="match status" value="1"/>
</dbReference>
<feature type="compositionally biased region" description="Basic and acidic residues" evidence="7">
    <location>
        <begin position="928"/>
        <end position="939"/>
    </location>
</feature>
<evidence type="ECO:0000256" key="7">
    <source>
        <dbReference type="SAM" id="MobiDB-lite"/>
    </source>
</evidence>
<dbReference type="Pfam" id="PF16870">
    <property type="entry name" value="OxoGdeHyase_C"/>
    <property type="match status" value="1"/>
</dbReference>
<sequence length="939" mass="102784">MSSPPEPQALPSAPSLSFAEDLYYAWLADPRSVDGSWRTYFEGLPAAPGAAPAPASFPRRRPDGAAGPQPSAGAGGDAAFQAKVDRLVQAYREYGHLRANLDPLGLVRPAEPFALDAFGLGPADLDRPCADADGRGDRTLRDLVARLEETYCRTLGVELAHMHDQDLRGWLEQRMERTRNRLSLAPDVKKLLLRKIVEAESLEQFLGTKFLGAKRFSVEGAEGFVALLEFLVDRAVGHGVRNVVIGMAHRGRLNVLANVVGKPLRQIFAEFRDNAIVNATGGDVKYHLGHSTDRETPDGVLVHLSLAFNPSHLEWIDTVVQGRVRAKQDRYHDFERVRSLPVLVHGDAAFAGQGIVAEALNMSQLEAYGVGGTIHVIVNNQVGFTTSPRDARSTTYCTGPARMLQIPIIHVNGEDLEAVAQAVLLAADFRQRFHRDVVIDLWAYRRHGHNEGDEPSFTQPVMYRAISKRPTLRQLYAEALEREGSVTRAEVDAMAAEYRARLDAAYQASAQIAVQPGAQEAGGFWAGIKGGAITGPEPETAVAEAVLAQAAAGLTQVPQGFHVHPKLAKVLEARAEMGRGARPLDWATAEALAFATLALEGRRVRLVGQDSRRGTFSHRHAVLYDHQTGTPYSPLAHLREGQGAVEIRDSLLSEAAALGYEYGYSLEMPDALTLWEAQFGDFVNAAQVIIDQFLSSGEAKWNRLSGLALLLPHGMEGQGPEHSSARLERFLELSVDDNWYVVNVTTPAQYFHALRRQVYSPWRKPLVVMSPKSLLRHPKAVSPLGELAEARFRPVIADPVADPSEITRVVLCSGKLYFDLAAAREAQGARHVALIRLEQLYPLHADDILDAIAAFQPGAEMVWAQEEPSNMGAWDYVDLHLSPRLPSRLDLVSRPPSASPASGSATRHKLEQQQLVAEALGDPVPRIHRTDTRAAAHEH</sequence>
<evidence type="ECO:0000256" key="2">
    <source>
        <dbReference type="ARBA" id="ARBA00003906"/>
    </source>
</evidence>
<dbReference type="Proteomes" id="UP000007089">
    <property type="component" value="Chromosome"/>
</dbReference>
<dbReference type="RefSeq" id="WP_012632201.1">
    <property type="nucleotide sequence ID" value="NC_011891.1"/>
</dbReference>
<dbReference type="PANTHER" id="PTHR23152:SF4">
    <property type="entry name" value="2-OXOADIPATE DEHYDROGENASE COMPLEX COMPONENT E1"/>
    <property type="match status" value="1"/>
</dbReference>
<keyword evidence="6" id="KW-0786">Thiamine pyrophosphate</keyword>
<dbReference type="InterPro" id="IPR029061">
    <property type="entry name" value="THDP-binding"/>
</dbReference>
<dbReference type="PIRSF" id="PIRSF000157">
    <property type="entry name" value="Oxoglu_dh_E1"/>
    <property type="match status" value="1"/>
</dbReference>
<evidence type="ECO:0000313" key="10">
    <source>
        <dbReference type="Proteomes" id="UP000007089"/>
    </source>
</evidence>
<dbReference type="GO" id="GO:0004591">
    <property type="term" value="F:oxoglutarate dehydrogenase (succinyl-transferring) activity"/>
    <property type="evidence" value="ECO:0007669"/>
    <property type="project" value="UniProtKB-EC"/>
</dbReference>
<evidence type="ECO:0000256" key="5">
    <source>
        <dbReference type="ARBA" id="ARBA00023002"/>
    </source>
</evidence>
<protein>
    <recommendedName>
        <fullName evidence="4">oxoglutarate dehydrogenase (succinyl-transferring)</fullName>
        <ecNumber evidence="4">1.2.4.2</ecNumber>
    </recommendedName>
</protein>